<dbReference type="AlphaFoldDB" id="A0A1H9SA12"/>
<dbReference type="STRING" id="587636.SAMN05216199_1311"/>
<evidence type="ECO:0000313" key="2">
    <source>
        <dbReference type="Proteomes" id="UP000199019"/>
    </source>
</evidence>
<proteinExistence type="predicted"/>
<protein>
    <submittedName>
        <fullName evidence="1">Uncharacterized protein</fullName>
    </submittedName>
</protein>
<organism evidence="1 2">
    <name type="scientific">Pedococcus cremeus</name>
    <dbReference type="NCBI Taxonomy" id="587636"/>
    <lineage>
        <taxon>Bacteria</taxon>
        <taxon>Bacillati</taxon>
        <taxon>Actinomycetota</taxon>
        <taxon>Actinomycetes</taxon>
        <taxon>Micrococcales</taxon>
        <taxon>Intrasporangiaceae</taxon>
        <taxon>Pedococcus</taxon>
    </lineage>
</organism>
<keyword evidence="2" id="KW-1185">Reference proteome</keyword>
<reference evidence="2" key="1">
    <citation type="submission" date="2016-10" db="EMBL/GenBank/DDBJ databases">
        <authorList>
            <person name="Varghese N."/>
            <person name="Submissions S."/>
        </authorList>
    </citation>
    <scope>NUCLEOTIDE SEQUENCE [LARGE SCALE GENOMIC DNA]</scope>
    <source>
        <strain evidence="2">CGMCC 1.6963</strain>
    </source>
</reference>
<sequence length="37" mass="3841">MGGGMDGGRDGRPALVPVLATLWRGWTDLVAGLDENS</sequence>
<accession>A0A1H9SA12</accession>
<dbReference type="EMBL" id="FOHB01000001">
    <property type="protein sequence ID" value="SER81435.1"/>
    <property type="molecule type" value="Genomic_DNA"/>
</dbReference>
<gene>
    <name evidence="1" type="ORF">SAMN05216199_1311</name>
</gene>
<evidence type="ECO:0000313" key="1">
    <source>
        <dbReference type="EMBL" id="SER81435.1"/>
    </source>
</evidence>
<dbReference type="Proteomes" id="UP000199019">
    <property type="component" value="Unassembled WGS sequence"/>
</dbReference>
<name>A0A1H9SA12_9MICO</name>